<evidence type="ECO:0000256" key="5">
    <source>
        <dbReference type="ARBA" id="ARBA00022857"/>
    </source>
</evidence>
<dbReference type="PANTHER" id="PTHR43872:SF1">
    <property type="entry name" value="MONOOXYGENASE, PUTATIVE (AFU_ORTHOLOGUE AFUA_8G02570)-RELATED"/>
    <property type="match status" value="1"/>
</dbReference>
<evidence type="ECO:0000256" key="6">
    <source>
        <dbReference type="ARBA" id="ARBA00023002"/>
    </source>
</evidence>
<evidence type="ECO:0000256" key="1">
    <source>
        <dbReference type="ARBA" id="ARBA00001974"/>
    </source>
</evidence>
<dbReference type="FunFam" id="3.50.50.60:FF:000228">
    <property type="entry name" value="FAD-containing monooxygenase EthA"/>
    <property type="match status" value="1"/>
</dbReference>
<evidence type="ECO:0000256" key="4">
    <source>
        <dbReference type="ARBA" id="ARBA00022827"/>
    </source>
</evidence>
<name>A0A6N7YT40_9PSEU</name>
<keyword evidence="5" id="KW-0521">NADP</keyword>
<accession>A0A6N7YT40</accession>
<comment type="caution">
    <text evidence="8">The sequence shown here is derived from an EMBL/GenBank/DDBJ whole genome shotgun (WGS) entry which is preliminary data.</text>
</comment>
<sequence length="491" mass="54787">MTREHADVLIIGAGLAGVGAACRLRDEAPGKTFVVLEARGAVGGTWDLFRYPGIRSDSDMFTLAYDFRPWTQVQSIVDGDAIRGYIRETAAQYGIEDRIRLHHKVVRVEWSSESAQWTVHAVRSDTGENVEFTCGFLFCNTGYYDYDEGYTPDFPGVERFRGTVVHPQHWPEHLDYAGKRVLVIGSGATAVTLVPALAEHAAHVTMVQRSPGYLLALPTADPLDGKLYRFLPARLAVPIVRWRHALLTGFAYQVSRRLPGVVKKVLRRRIERQLPPGYDIDRHFTPRYEPWDQRLCIARDADLFRALRAGTASIVTDRIETFTERGIRLESGQEQEADIVVTATGLNLLVAGGITFTVDGEAVDFSKTVEYKGMMFSGVPNFALTVGYTNTSWTLKADLVAHYVTRLLRHMDTRGYQVCLPVAPPGKLPSAPFIDLQSGYVLRSAAKLPRQGAARPWRLHQNYPRDVLFLRLGPIEDEGVVFSQVATEVAV</sequence>
<dbReference type="OrthoDB" id="5168853at2"/>
<evidence type="ECO:0000256" key="7">
    <source>
        <dbReference type="ARBA" id="ARBA00023033"/>
    </source>
</evidence>
<dbReference type="PRINTS" id="PR00411">
    <property type="entry name" value="PNDRDTASEI"/>
</dbReference>
<evidence type="ECO:0000313" key="9">
    <source>
        <dbReference type="Proteomes" id="UP000440096"/>
    </source>
</evidence>
<dbReference type="PANTHER" id="PTHR43872">
    <property type="entry name" value="MONOOXYGENASE, PUTATIVE (AFU_ORTHOLOGUE AFUA_8G02570)-RELATED"/>
    <property type="match status" value="1"/>
</dbReference>
<dbReference type="InterPro" id="IPR020946">
    <property type="entry name" value="Flavin_mOase-like"/>
</dbReference>
<comment type="similarity">
    <text evidence="2">Belongs to the FAD-binding monooxygenase family.</text>
</comment>
<dbReference type="Gene3D" id="3.50.50.60">
    <property type="entry name" value="FAD/NAD(P)-binding domain"/>
    <property type="match status" value="2"/>
</dbReference>
<dbReference type="RefSeq" id="WP_154758368.1">
    <property type="nucleotide sequence ID" value="NZ_WMBA01000031.1"/>
</dbReference>
<dbReference type="GO" id="GO:0004499">
    <property type="term" value="F:N,N-dimethylaniline monooxygenase activity"/>
    <property type="evidence" value="ECO:0007669"/>
    <property type="project" value="InterPro"/>
</dbReference>
<keyword evidence="9" id="KW-1185">Reference proteome</keyword>
<keyword evidence="6" id="KW-0560">Oxidoreductase</keyword>
<proteinExistence type="inferred from homology"/>
<comment type="cofactor">
    <cofactor evidence="1">
        <name>FAD</name>
        <dbReference type="ChEBI" id="CHEBI:57692"/>
    </cofactor>
</comment>
<dbReference type="PROSITE" id="PS51257">
    <property type="entry name" value="PROKAR_LIPOPROTEIN"/>
    <property type="match status" value="1"/>
</dbReference>
<evidence type="ECO:0000313" key="8">
    <source>
        <dbReference type="EMBL" id="MTD56195.1"/>
    </source>
</evidence>
<keyword evidence="4" id="KW-0274">FAD</keyword>
<protein>
    <submittedName>
        <fullName evidence="8">NAD(P)-binding protein</fullName>
    </submittedName>
</protein>
<dbReference type="Pfam" id="PF00743">
    <property type="entry name" value="FMO-like"/>
    <property type="match status" value="1"/>
</dbReference>
<reference evidence="8 9" key="1">
    <citation type="submission" date="2019-11" db="EMBL/GenBank/DDBJ databases">
        <title>Draft genome of Amycolatopsis RM579.</title>
        <authorList>
            <person name="Duangmal K."/>
            <person name="Mingma R."/>
        </authorList>
    </citation>
    <scope>NUCLEOTIDE SEQUENCE [LARGE SCALE GENOMIC DNA]</scope>
    <source>
        <strain evidence="8 9">RM579</strain>
    </source>
</reference>
<evidence type="ECO:0000256" key="3">
    <source>
        <dbReference type="ARBA" id="ARBA00022630"/>
    </source>
</evidence>
<dbReference type="AlphaFoldDB" id="A0A6N7YT40"/>
<dbReference type="InterPro" id="IPR036188">
    <property type="entry name" value="FAD/NAD-bd_sf"/>
</dbReference>
<keyword evidence="7" id="KW-0503">Monooxygenase</keyword>
<keyword evidence="3" id="KW-0285">Flavoprotein</keyword>
<organism evidence="8 9">
    <name type="scientific">Amycolatopsis pithecellobii</name>
    <dbReference type="NCBI Taxonomy" id="664692"/>
    <lineage>
        <taxon>Bacteria</taxon>
        <taxon>Bacillati</taxon>
        <taxon>Actinomycetota</taxon>
        <taxon>Actinomycetes</taxon>
        <taxon>Pseudonocardiales</taxon>
        <taxon>Pseudonocardiaceae</taxon>
        <taxon>Amycolatopsis</taxon>
    </lineage>
</organism>
<dbReference type="GO" id="GO:0050661">
    <property type="term" value="F:NADP binding"/>
    <property type="evidence" value="ECO:0007669"/>
    <property type="project" value="InterPro"/>
</dbReference>
<dbReference type="InterPro" id="IPR051820">
    <property type="entry name" value="FAD-binding_MO"/>
</dbReference>
<evidence type="ECO:0000256" key="2">
    <source>
        <dbReference type="ARBA" id="ARBA00010139"/>
    </source>
</evidence>
<dbReference type="Proteomes" id="UP000440096">
    <property type="component" value="Unassembled WGS sequence"/>
</dbReference>
<dbReference type="EMBL" id="WMBA01000031">
    <property type="protein sequence ID" value="MTD56195.1"/>
    <property type="molecule type" value="Genomic_DNA"/>
</dbReference>
<dbReference type="SUPFAM" id="SSF51905">
    <property type="entry name" value="FAD/NAD(P)-binding domain"/>
    <property type="match status" value="2"/>
</dbReference>
<dbReference type="GO" id="GO:0050660">
    <property type="term" value="F:flavin adenine dinucleotide binding"/>
    <property type="evidence" value="ECO:0007669"/>
    <property type="project" value="InterPro"/>
</dbReference>
<dbReference type="Pfam" id="PF13450">
    <property type="entry name" value="NAD_binding_8"/>
    <property type="match status" value="1"/>
</dbReference>
<gene>
    <name evidence="8" type="ORF">GKO32_19755</name>
</gene>